<accession>A0AA35Z3K7</accession>
<evidence type="ECO:0000259" key="3">
    <source>
        <dbReference type="Pfam" id="PF23271"/>
    </source>
</evidence>
<name>A0AA35Z3K7_LACSI</name>
<organism evidence="4 5">
    <name type="scientific">Lactuca saligna</name>
    <name type="common">Willowleaf lettuce</name>
    <dbReference type="NCBI Taxonomy" id="75948"/>
    <lineage>
        <taxon>Eukaryota</taxon>
        <taxon>Viridiplantae</taxon>
        <taxon>Streptophyta</taxon>
        <taxon>Embryophyta</taxon>
        <taxon>Tracheophyta</taxon>
        <taxon>Spermatophyta</taxon>
        <taxon>Magnoliopsida</taxon>
        <taxon>eudicotyledons</taxon>
        <taxon>Gunneridae</taxon>
        <taxon>Pentapetalae</taxon>
        <taxon>asterids</taxon>
        <taxon>campanulids</taxon>
        <taxon>Asterales</taxon>
        <taxon>Asteraceae</taxon>
        <taxon>Cichorioideae</taxon>
        <taxon>Cichorieae</taxon>
        <taxon>Lactucinae</taxon>
        <taxon>Lactuca</taxon>
    </lineage>
</organism>
<feature type="region of interest" description="Disordered" evidence="2">
    <location>
        <begin position="343"/>
        <end position="376"/>
    </location>
</feature>
<dbReference type="EMBL" id="OX465081">
    <property type="protein sequence ID" value="CAI9285263.1"/>
    <property type="molecule type" value="Genomic_DNA"/>
</dbReference>
<dbReference type="PANTHER" id="PTHR23346">
    <property type="entry name" value="TRANSLATIONAL ACTIVATOR GCN1-RELATED"/>
    <property type="match status" value="1"/>
</dbReference>
<reference evidence="4" key="1">
    <citation type="submission" date="2023-04" db="EMBL/GenBank/DDBJ databases">
        <authorList>
            <person name="Vijverberg K."/>
            <person name="Xiong W."/>
            <person name="Schranz E."/>
        </authorList>
    </citation>
    <scope>NUCLEOTIDE SEQUENCE</scope>
</reference>
<dbReference type="SUPFAM" id="SSF48371">
    <property type="entry name" value="ARM repeat"/>
    <property type="match status" value="1"/>
</dbReference>
<feature type="compositionally biased region" description="Basic and acidic residues" evidence="2">
    <location>
        <begin position="367"/>
        <end position="376"/>
    </location>
</feature>
<evidence type="ECO:0000256" key="1">
    <source>
        <dbReference type="ARBA" id="ARBA00022737"/>
    </source>
</evidence>
<dbReference type="PANTHER" id="PTHR23346:SF7">
    <property type="entry name" value="STALLED RIBOSOME SENSOR GCN1"/>
    <property type="match status" value="1"/>
</dbReference>
<feature type="domain" description="Stalled ribosome sensor GCN1-like HEAT repeats region" evidence="3">
    <location>
        <begin position="1"/>
        <end position="72"/>
    </location>
</feature>
<keyword evidence="5" id="KW-1185">Reference proteome</keyword>
<dbReference type="InterPro" id="IPR057546">
    <property type="entry name" value="HEAT_GCN1"/>
</dbReference>
<evidence type="ECO:0000313" key="4">
    <source>
        <dbReference type="EMBL" id="CAI9285263.1"/>
    </source>
</evidence>
<dbReference type="Pfam" id="PF23271">
    <property type="entry name" value="HEAT_GCN1"/>
    <property type="match status" value="1"/>
</dbReference>
<dbReference type="Gene3D" id="1.25.10.10">
    <property type="entry name" value="Leucine-rich Repeat Variant"/>
    <property type="match status" value="1"/>
</dbReference>
<protein>
    <recommendedName>
        <fullName evidence="3">Stalled ribosome sensor GCN1-like HEAT repeats region domain-containing protein</fullName>
    </recommendedName>
</protein>
<dbReference type="Pfam" id="PF25801">
    <property type="entry name" value="HEAT_GCN1_C_2"/>
    <property type="match status" value="1"/>
</dbReference>
<gene>
    <name evidence="4" type="ORF">LSALG_LOCUS24740</name>
</gene>
<sequence length="376" mass="40460">MISTLIILLSDTDSATVSAAWEALSRVVGSVPKEVLPSYIKLVCDAVCTSRDKERRKKKGGPIVIPGLCLPKALQPSLPIYLQGLISGSAKLREHVAQGLGELIEVTSVKALKEFVIPVTGYKPPLSNACRTTQVRSSAALALGKLSALSTRVDPLVGDLLSNLQTSEGGVCEAILVALKGIVKHAGKSVSGPIKTRVFDLLQELIYNDDDQIRNSSSKILGIILEYLEDDQISELLDKLPENASSPTWTTRHGSLLTISSMLRHIPTVISASPSFTVVTDCLKNSLTDEKRYDPPPSYPYLKIPGLNAPIPLVASFGYHPGGWGKWLGSRKIRCNWATKSVGVSDERQGSDSKSVVELTNGSSGKVDGRKEYEAT</sequence>
<dbReference type="GO" id="GO:0006417">
    <property type="term" value="P:regulation of translation"/>
    <property type="evidence" value="ECO:0007669"/>
    <property type="project" value="TreeGrafter"/>
</dbReference>
<dbReference type="InterPro" id="IPR016024">
    <property type="entry name" value="ARM-type_fold"/>
</dbReference>
<dbReference type="GO" id="GO:0019887">
    <property type="term" value="F:protein kinase regulator activity"/>
    <property type="evidence" value="ECO:0007669"/>
    <property type="project" value="TreeGrafter"/>
</dbReference>
<proteinExistence type="predicted"/>
<dbReference type="InterPro" id="IPR011989">
    <property type="entry name" value="ARM-like"/>
</dbReference>
<dbReference type="AlphaFoldDB" id="A0AA35Z3K7"/>
<dbReference type="GO" id="GO:0034198">
    <property type="term" value="P:cellular response to amino acid starvation"/>
    <property type="evidence" value="ECO:0007669"/>
    <property type="project" value="TreeGrafter"/>
</dbReference>
<keyword evidence="1" id="KW-0677">Repeat</keyword>
<evidence type="ECO:0000313" key="5">
    <source>
        <dbReference type="Proteomes" id="UP001177003"/>
    </source>
</evidence>
<evidence type="ECO:0000256" key="2">
    <source>
        <dbReference type="SAM" id="MobiDB-lite"/>
    </source>
</evidence>
<dbReference type="GO" id="GO:0005829">
    <property type="term" value="C:cytosol"/>
    <property type="evidence" value="ECO:0007669"/>
    <property type="project" value="TreeGrafter"/>
</dbReference>
<dbReference type="Proteomes" id="UP001177003">
    <property type="component" value="Chromosome 5"/>
</dbReference>
<feature type="compositionally biased region" description="Polar residues" evidence="2">
    <location>
        <begin position="352"/>
        <end position="364"/>
    </location>
</feature>